<dbReference type="Pfam" id="PF13927">
    <property type="entry name" value="Ig_3"/>
    <property type="match status" value="1"/>
</dbReference>
<dbReference type="InterPro" id="IPR013162">
    <property type="entry name" value="CD80_C2-set"/>
</dbReference>
<gene>
    <name evidence="12" type="ORF">AGOR_G00127170</name>
</gene>
<feature type="domain" description="Ig-like" evidence="11">
    <location>
        <begin position="155"/>
        <end position="259"/>
    </location>
</feature>
<keyword evidence="8" id="KW-0393">Immunoglobulin domain</keyword>
<evidence type="ECO:0000256" key="10">
    <source>
        <dbReference type="SAM" id="SignalP"/>
    </source>
</evidence>
<dbReference type="Gene3D" id="2.60.40.10">
    <property type="entry name" value="Immunoglobulins"/>
    <property type="match status" value="5"/>
</dbReference>
<proteinExistence type="predicted"/>
<dbReference type="Pfam" id="PF08205">
    <property type="entry name" value="C2-set_2"/>
    <property type="match status" value="1"/>
</dbReference>
<dbReference type="InterPro" id="IPR003599">
    <property type="entry name" value="Ig_sub"/>
</dbReference>
<evidence type="ECO:0000313" key="12">
    <source>
        <dbReference type="EMBL" id="KAI1893778.1"/>
    </source>
</evidence>
<keyword evidence="10" id="KW-0732">Signal</keyword>
<comment type="caution">
    <text evidence="12">The sequence shown here is derived from an EMBL/GenBank/DDBJ whole genome shotgun (WGS) entry which is preliminary data.</text>
</comment>
<evidence type="ECO:0000256" key="3">
    <source>
        <dbReference type="ARBA" id="ARBA00022737"/>
    </source>
</evidence>
<comment type="subcellular location">
    <subcellularLocation>
        <location evidence="1">Membrane</location>
        <topology evidence="1">Single-pass type I membrane protein</topology>
    </subcellularLocation>
</comment>
<feature type="domain" description="Ig-like" evidence="11">
    <location>
        <begin position="357"/>
        <end position="435"/>
    </location>
</feature>
<dbReference type="SMART" id="SM00408">
    <property type="entry name" value="IGc2"/>
    <property type="match status" value="2"/>
</dbReference>
<evidence type="ECO:0000256" key="1">
    <source>
        <dbReference type="ARBA" id="ARBA00004479"/>
    </source>
</evidence>
<dbReference type="AlphaFoldDB" id="A0A8T3DFM1"/>
<reference evidence="12" key="1">
    <citation type="submission" date="2021-01" db="EMBL/GenBank/DDBJ databases">
        <authorList>
            <person name="Zahm M."/>
            <person name="Roques C."/>
            <person name="Cabau C."/>
            <person name="Klopp C."/>
            <person name="Donnadieu C."/>
            <person name="Jouanno E."/>
            <person name="Lampietro C."/>
            <person name="Louis A."/>
            <person name="Herpin A."/>
            <person name="Echchiki A."/>
            <person name="Berthelot C."/>
            <person name="Parey E."/>
            <person name="Roest-Crollius H."/>
            <person name="Braasch I."/>
            <person name="Postlethwait J."/>
            <person name="Bobe J."/>
            <person name="Montfort J."/>
            <person name="Bouchez O."/>
            <person name="Begum T."/>
            <person name="Mejri S."/>
            <person name="Adams A."/>
            <person name="Chen W.-J."/>
            <person name="Guiguen Y."/>
        </authorList>
    </citation>
    <scope>NUCLEOTIDE SEQUENCE</scope>
    <source>
        <tissue evidence="12">Blood</tissue>
    </source>
</reference>
<dbReference type="SMART" id="SM00409">
    <property type="entry name" value="IG"/>
    <property type="match status" value="4"/>
</dbReference>
<protein>
    <recommendedName>
        <fullName evidence="11">Ig-like domain-containing protein</fullName>
    </recommendedName>
</protein>
<sequence>MAFRKKPFIFVGLFAFLATWQVQASVEVSMEDRKEEYIGGKAEIQCRYTFSGVTDVVIIQWFVIQKNGGSRTRIYYTDGPQTVVDNGTGFTGRINVTRFTTSRDAEGPGPSEAILLTVEDVHLEDEGDFICQVNGMVAGINEGKTQLRVFESPEPPVIEGVHTGINADTQEPSKIAVCKARNGYPKPNITWYQNLTTLQTTASQVVITEQVTQESSGLFTVQSELHFKVSKKDKDTKFYCEVSFFVPGAVKMTESNTVNITVFYPTEKVWLRKESPDGLVKEGDTVKIRCLSDGYPPPPFTFRRKDKEDEDLPGNLDLLLLTNVSRADSGMYQCFSLDVDTFEEKVGELDLQVHHLDKAVVLLDDPVVEQGDSVTATCNAQSSLENWTAWFKDGVEVSVGHILVLQNATFNSTGEYICEVTVPSLPGLQTNGSISITVRGVPEIRDQEVTAIQGMVKKSVNLSCEALGYPKPNITWSGPGAQDWREVLKRETENSAHSVVTFTVTSDLTAICNAANDIGTSTKFFNIKAIPSTTASPKVTVTMSPYPKKVKKEGSGVIIAVIIICILLLAILGSVLYFLYKKGKLPCGRSGKQTISSEKSSKDDIIMEMKSEKSEEAVLLQGVNGEKKFPNDQ</sequence>
<dbReference type="PROSITE" id="PS50835">
    <property type="entry name" value="IG_LIKE"/>
    <property type="match status" value="4"/>
</dbReference>
<feature type="domain" description="Ig-like" evidence="11">
    <location>
        <begin position="265"/>
        <end position="334"/>
    </location>
</feature>
<evidence type="ECO:0000256" key="6">
    <source>
        <dbReference type="ARBA" id="ARBA00023157"/>
    </source>
</evidence>
<dbReference type="InterPro" id="IPR036179">
    <property type="entry name" value="Ig-like_dom_sf"/>
</dbReference>
<evidence type="ECO:0000256" key="7">
    <source>
        <dbReference type="ARBA" id="ARBA00023180"/>
    </source>
</evidence>
<dbReference type="InterPro" id="IPR007110">
    <property type="entry name" value="Ig-like_dom"/>
</dbReference>
<dbReference type="OrthoDB" id="6431884at2759"/>
<keyword evidence="13" id="KW-1185">Reference proteome</keyword>
<feature type="chain" id="PRO_5035874804" description="Ig-like domain-containing protein" evidence="10">
    <location>
        <begin position="25"/>
        <end position="633"/>
    </location>
</feature>
<dbReference type="SUPFAM" id="SSF48726">
    <property type="entry name" value="Immunoglobulin"/>
    <property type="match status" value="5"/>
</dbReference>
<evidence type="ECO:0000256" key="9">
    <source>
        <dbReference type="SAM" id="Phobius"/>
    </source>
</evidence>
<accession>A0A8T3DFM1</accession>
<dbReference type="Proteomes" id="UP000829720">
    <property type="component" value="Unassembled WGS sequence"/>
</dbReference>
<evidence type="ECO:0000256" key="5">
    <source>
        <dbReference type="ARBA" id="ARBA00023136"/>
    </source>
</evidence>
<evidence type="ECO:0000259" key="11">
    <source>
        <dbReference type="PROSITE" id="PS50835"/>
    </source>
</evidence>
<dbReference type="PANTHER" id="PTHR11973:SF18">
    <property type="entry name" value="CELL SURFACE GLYCOPROTEIN MUC18"/>
    <property type="match status" value="1"/>
</dbReference>
<keyword evidence="2 9" id="KW-0812">Transmembrane</keyword>
<dbReference type="InterPro" id="IPR013783">
    <property type="entry name" value="Ig-like_fold"/>
</dbReference>
<evidence type="ECO:0000256" key="4">
    <source>
        <dbReference type="ARBA" id="ARBA00022989"/>
    </source>
</evidence>
<organism evidence="12 13">
    <name type="scientific">Albula goreensis</name>
    <dbReference type="NCBI Taxonomy" id="1534307"/>
    <lineage>
        <taxon>Eukaryota</taxon>
        <taxon>Metazoa</taxon>
        <taxon>Chordata</taxon>
        <taxon>Craniata</taxon>
        <taxon>Vertebrata</taxon>
        <taxon>Euteleostomi</taxon>
        <taxon>Actinopterygii</taxon>
        <taxon>Neopterygii</taxon>
        <taxon>Teleostei</taxon>
        <taxon>Albuliformes</taxon>
        <taxon>Albulidae</taxon>
        <taxon>Albula</taxon>
    </lineage>
</organism>
<name>A0A8T3DFM1_9TELE</name>
<dbReference type="GO" id="GO:0005055">
    <property type="term" value="F:laminin receptor activity"/>
    <property type="evidence" value="ECO:0007669"/>
    <property type="project" value="TreeGrafter"/>
</dbReference>
<keyword evidence="3" id="KW-0677">Repeat</keyword>
<dbReference type="EMBL" id="JAERUA010000011">
    <property type="protein sequence ID" value="KAI1893778.1"/>
    <property type="molecule type" value="Genomic_DNA"/>
</dbReference>
<keyword evidence="4 9" id="KW-1133">Transmembrane helix</keyword>
<feature type="transmembrane region" description="Helical" evidence="9">
    <location>
        <begin position="557"/>
        <end position="580"/>
    </location>
</feature>
<evidence type="ECO:0000256" key="2">
    <source>
        <dbReference type="ARBA" id="ARBA00022692"/>
    </source>
</evidence>
<keyword evidence="7" id="KW-0325">Glycoprotein</keyword>
<dbReference type="GO" id="GO:0005886">
    <property type="term" value="C:plasma membrane"/>
    <property type="evidence" value="ECO:0007669"/>
    <property type="project" value="TreeGrafter"/>
</dbReference>
<keyword evidence="6" id="KW-1015">Disulfide bond</keyword>
<feature type="domain" description="Ig-like" evidence="11">
    <location>
        <begin position="442"/>
        <end position="528"/>
    </location>
</feature>
<dbReference type="InterPro" id="IPR003598">
    <property type="entry name" value="Ig_sub2"/>
</dbReference>
<evidence type="ECO:0000313" key="13">
    <source>
        <dbReference type="Proteomes" id="UP000829720"/>
    </source>
</evidence>
<evidence type="ECO:0000256" key="8">
    <source>
        <dbReference type="ARBA" id="ARBA00023319"/>
    </source>
</evidence>
<dbReference type="PANTHER" id="PTHR11973">
    <property type="entry name" value="CELL SURFACE GLYCOPROTEIN MUC18-RELATED"/>
    <property type="match status" value="1"/>
</dbReference>
<feature type="signal peptide" evidence="10">
    <location>
        <begin position="1"/>
        <end position="24"/>
    </location>
</feature>
<keyword evidence="5 9" id="KW-0472">Membrane</keyword>
<dbReference type="InterPro" id="IPR051116">
    <property type="entry name" value="Surface_Rcpt/Adhesion_Mol"/>
</dbReference>